<accession>A0A2A4GXV0</accession>
<evidence type="ECO:0000313" key="3">
    <source>
        <dbReference type="Proteomes" id="UP000218335"/>
    </source>
</evidence>
<dbReference type="AlphaFoldDB" id="A0A2A4GXV0"/>
<sequence length="293" mass="35451">MNRAQRLLSIYTRLIHHQKIDKTLLADEFNVNERTIKRDIQEIRNYLYDNEEWLMKKDILFNYKDNNYLIQSNHQMKNIEGFEVLLIYLAANKAVIPHYVKEALRYIVYELFPNDKQKFEIYLNNIKSTNQFMSHQILLMLYQAIEERKLLHITTEEGFMTKLLPIKVVHFKEDWQLVYRGTNLQEQYLPLSRICQVEIDEQAQHTFYNKMEVILEMDVTVWSRIKDLYQVNKVLSQQEHLYTVNFNITFVEAFELCLLHSPHIRIIGPPRLYKQFVTYINQLCQVYLFQEIS</sequence>
<protein>
    <recommendedName>
        <fullName evidence="1">Helix-turn-helix type 11 domain-containing protein</fullName>
    </recommendedName>
</protein>
<evidence type="ECO:0000313" key="2">
    <source>
        <dbReference type="EMBL" id="PCF55356.1"/>
    </source>
</evidence>
<name>A0A2A4GXV0_9STAP</name>
<proteinExistence type="predicted"/>
<dbReference type="GeneID" id="77323854"/>
<dbReference type="EMBL" id="MWUU01000007">
    <property type="protein sequence ID" value="PCF55356.1"/>
    <property type="molecule type" value="Genomic_DNA"/>
</dbReference>
<comment type="caution">
    <text evidence="2">The sequence shown here is derived from an EMBL/GenBank/DDBJ whole genome shotgun (WGS) entry which is preliminary data.</text>
</comment>
<organism evidence="2 3">
    <name type="scientific">Staphylococcus delphini</name>
    <dbReference type="NCBI Taxonomy" id="53344"/>
    <lineage>
        <taxon>Bacteria</taxon>
        <taxon>Bacillati</taxon>
        <taxon>Bacillota</taxon>
        <taxon>Bacilli</taxon>
        <taxon>Bacillales</taxon>
        <taxon>Staphylococcaceae</taxon>
        <taxon>Staphylococcus</taxon>
        <taxon>Staphylococcus intermedius group</taxon>
    </lineage>
</organism>
<dbReference type="Gene3D" id="1.10.10.10">
    <property type="entry name" value="Winged helix-like DNA-binding domain superfamily/Winged helix DNA-binding domain"/>
    <property type="match status" value="1"/>
</dbReference>
<gene>
    <name evidence="2" type="ORF">B5C08_06825</name>
</gene>
<dbReference type="InterPro" id="IPR036388">
    <property type="entry name" value="WH-like_DNA-bd_sf"/>
</dbReference>
<evidence type="ECO:0000259" key="1">
    <source>
        <dbReference type="Pfam" id="PF08279"/>
    </source>
</evidence>
<feature type="domain" description="Helix-turn-helix type 11" evidence="1">
    <location>
        <begin position="6"/>
        <end position="48"/>
    </location>
</feature>
<dbReference type="RefSeq" id="WP_019166835.1">
    <property type="nucleotide sequence ID" value="NZ_CP094734.1"/>
</dbReference>
<dbReference type="Pfam" id="PF08279">
    <property type="entry name" value="HTH_11"/>
    <property type="match status" value="1"/>
</dbReference>
<dbReference type="InterPro" id="IPR013196">
    <property type="entry name" value="HTH_11"/>
</dbReference>
<dbReference type="Proteomes" id="UP000218335">
    <property type="component" value="Unassembled WGS sequence"/>
</dbReference>
<reference evidence="2 3" key="1">
    <citation type="journal article" date="2017" name="PLoS ONE">
        <title>Development of a real-time PCR for detection of Staphylococcus pseudintermedius using a novel automated comparison of whole-genome sequences.</title>
        <authorList>
            <person name="Verstappen K.M."/>
            <person name="Huijbregts L."/>
            <person name="Spaninks M."/>
            <person name="Wagenaar J.A."/>
            <person name="Fluit A.C."/>
            <person name="Duim B."/>
        </authorList>
    </citation>
    <scope>NUCLEOTIDE SEQUENCE [LARGE SCALE GENOMIC DNA]</scope>
    <source>
        <strain evidence="2 3">215070706401-1</strain>
    </source>
</reference>